<dbReference type="InterPro" id="IPR011250">
    <property type="entry name" value="OMP/PagP_B-barrel"/>
</dbReference>
<dbReference type="EMBL" id="PDEP01000011">
    <property type="protein sequence ID" value="PEN05804.1"/>
    <property type="molecule type" value="Genomic_DNA"/>
</dbReference>
<name>A0A2H3NR66_9BACT</name>
<evidence type="ECO:0000313" key="2">
    <source>
        <dbReference type="EMBL" id="PEN05804.1"/>
    </source>
</evidence>
<protein>
    <submittedName>
        <fullName evidence="2">Uncharacterized protein</fullName>
    </submittedName>
</protein>
<proteinExistence type="predicted"/>
<accession>A0A2H3NR66</accession>
<keyword evidence="1" id="KW-0732">Signal</keyword>
<dbReference type="AlphaFoldDB" id="A0A2H3NR66"/>
<feature type="signal peptide" evidence="1">
    <location>
        <begin position="1"/>
        <end position="24"/>
    </location>
</feature>
<feature type="chain" id="PRO_5013857329" evidence="1">
    <location>
        <begin position="25"/>
        <end position="218"/>
    </location>
</feature>
<evidence type="ECO:0000256" key="1">
    <source>
        <dbReference type="SAM" id="SignalP"/>
    </source>
</evidence>
<dbReference type="Proteomes" id="UP000221024">
    <property type="component" value="Unassembled WGS sequence"/>
</dbReference>
<dbReference type="Gene3D" id="2.40.160.20">
    <property type="match status" value="1"/>
</dbReference>
<sequence length="218" mass="23882">MIPTLLIGMALIVATAVLPPLTQAQSENEAPSPGDWALQFQVNDNFTLGSFQGSVLSVKHQITDQRALRLGTSFDVTSRSREINEDAIADGPDSDDEARQQFQIDAQYLYTSDRESAIRPYAGGGPTFLMRRTRDERQVSAGTQEGTNRSYGGGLVGVFGVEWMVHSAIGISAEYGVQAIYTHESREIERNGTTILDATDTEWNVGDRPVLFGVSVYF</sequence>
<comment type="caution">
    <text evidence="2">The sequence shown here is derived from an EMBL/GenBank/DDBJ whole genome shotgun (WGS) entry which is preliminary data.</text>
</comment>
<gene>
    <name evidence="2" type="ORF">CRI93_11930</name>
</gene>
<evidence type="ECO:0000313" key="3">
    <source>
        <dbReference type="Proteomes" id="UP000221024"/>
    </source>
</evidence>
<dbReference type="SUPFAM" id="SSF56925">
    <property type="entry name" value="OMPA-like"/>
    <property type="match status" value="1"/>
</dbReference>
<organism evidence="2 3">
    <name type="scientific">Longimonas halophila</name>
    <dbReference type="NCBI Taxonomy" id="1469170"/>
    <lineage>
        <taxon>Bacteria</taxon>
        <taxon>Pseudomonadati</taxon>
        <taxon>Rhodothermota</taxon>
        <taxon>Rhodothermia</taxon>
        <taxon>Rhodothermales</taxon>
        <taxon>Salisaetaceae</taxon>
        <taxon>Longimonas</taxon>
    </lineage>
</organism>
<keyword evidence="3" id="KW-1185">Reference proteome</keyword>
<reference evidence="2 3" key="1">
    <citation type="submission" date="2017-10" db="EMBL/GenBank/DDBJ databases">
        <title>Draft genome of Longimonas halophila.</title>
        <authorList>
            <person name="Goh K.M."/>
            <person name="Shamsir M.S."/>
            <person name="Lim S.W."/>
        </authorList>
    </citation>
    <scope>NUCLEOTIDE SEQUENCE [LARGE SCALE GENOMIC DNA]</scope>
    <source>
        <strain evidence="2 3">KCTC 42399</strain>
    </source>
</reference>